<feature type="domain" description="Cilia- and flagella-associated protein 61 N-terminal" evidence="1">
    <location>
        <begin position="401"/>
        <end position="560"/>
    </location>
</feature>
<dbReference type="EMBL" id="JASPKZ010000842">
    <property type="protein sequence ID" value="KAJ9598965.1"/>
    <property type="molecule type" value="Genomic_DNA"/>
</dbReference>
<feature type="non-terminal residue" evidence="3">
    <location>
        <position position="1250"/>
    </location>
</feature>
<dbReference type="InterPro" id="IPR036188">
    <property type="entry name" value="FAD/NAD-bd_sf"/>
</dbReference>
<reference evidence="3" key="2">
    <citation type="submission" date="2023-05" db="EMBL/GenBank/DDBJ databases">
        <authorList>
            <person name="Fouks B."/>
        </authorList>
    </citation>
    <scope>NUCLEOTIDE SEQUENCE</scope>
    <source>
        <strain evidence="3">Stay&amp;Tobe</strain>
        <tissue evidence="3">Testes</tissue>
    </source>
</reference>
<proteinExistence type="predicted"/>
<feature type="domain" description="CFAP61 dimerisation" evidence="2">
    <location>
        <begin position="1044"/>
        <end position="1165"/>
    </location>
</feature>
<evidence type="ECO:0000259" key="1">
    <source>
        <dbReference type="Pfam" id="PF16092"/>
    </source>
</evidence>
<feature type="domain" description="Cilia- and flagella-associated protein 61 N-terminal" evidence="1">
    <location>
        <begin position="14"/>
        <end position="267"/>
    </location>
</feature>
<dbReference type="InterPro" id="IPR056299">
    <property type="entry name" value="CFAP61_dimer"/>
</dbReference>
<evidence type="ECO:0008006" key="5">
    <source>
        <dbReference type="Google" id="ProtNLM"/>
    </source>
</evidence>
<dbReference type="SUPFAM" id="SSF51905">
    <property type="entry name" value="FAD/NAD(P)-binding domain"/>
    <property type="match status" value="2"/>
</dbReference>
<dbReference type="PANTHER" id="PTHR21178:SF8">
    <property type="entry name" value="CILIA- AND FLAGELLA-ASSOCIATED PROTEIN 61"/>
    <property type="match status" value="1"/>
</dbReference>
<comment type="caution">
    <text evidence="3">The sequence shown here is derived from an EMBL/GenBank/DDBJ whole genome shotgun (WGS) entry which is preliminary data.</text>
</comment>
<protein>
    <recommendedName>
        <fullName evidence="5">Cilia- and flagella-associated protein 61 N-terminal domain-containing protein</fullName>
    </recommendedName>
</protein>
<dbReference type="InterPro" id="IPR032151">
    <property type="entry name" value="CFAP61_N"/>
</dbReference>
<dbReference type="PANTHER" id="PTHR21178">
    <property type="entry name" value="CILIA- AND FLAGELLA-ASSOCIATED PROTEIN 61"/>
    <property type="match status" value="1"/>
</dbReference>
<dbReference type="Proteomes" id="UP001233999">
    <property type="component" value="Unassembled WGS sequence"/>
</dbReference>
<dbReference type="Pfam" id="PF16092">
    <property type="entry name" value="CFAP61_N"/>
    <property type="match status" value="2"/>
</dbReference>
<dbReference type="InterPro" id="IPR038884">
    <property type="entry name" value="CFAP61"/>
</dbReference>
<evidence type="ECO:0000313" key="4">
    <source>
        <dbReference type="Proteomes" id="UP001233999"/>
    </source>
</evidence>
<dbReference type="AlphaFoldDB" id="A0AAD8AHP5"/>
<evidence type="ECO:0000259" key="2">
    <source>
        <dbReference type="Pfam" id="PF23150"/>
    </source>
</evidence>
<sequence length="1250" mass="144710">MSIPTDEECPINLWRRTTLDDSGEIRKLVKYPQTENLYGDRNIKYLVEKSNVSLCQENSVGRVISTICLCDHPNIPCLLPSIWLYWAKELYGLERLTVQNTYFIHFLVWSANYSNEFLKLLLPTIFINNYYLQHILLIVPPGAQTPDVIEEYFTRLLPIKVKESCNVQTILICMRQHHVPRLRIRKALEEDNDDIIPILESQNEDLRKMYGDFYIAEMIANPDKNREMVIAEHGERAIGFMSMNTNIDFQTLNEHFEMAPFYGLRKPHKNDNVFSFNRFVRDSMDGLVLPTVLESTDDLSRLSVLSSVLEDDISAFMPQLMDAQRTSYEKDGDSVSYESISFEESLFPSELDIDLEEEEEEEEEVSVKSEESLNVALVEKNEDEPFKEFEFVDIPAYFGDFNAFMIELFAMHRSFDERTSADFLEAAFECYPDLDYCILTIPPTCSCFPLLTYFVRVVPRPSRSFTHELYVCHKNSILSDITVREATTSDIPLVTSLISYQINKEKIQVDFEAAINYDTNTLQAFVVLADNYIIGLAVVEPEDEMLYLTTHYNIEGYANLNLYNINSHGVLKHFSLSPIFSCHLRFLLSEIMRLTDFTCLYYQHSKKPKKLKIRDPDINSTLEAMIPILPRRQMVYCLDSLEKNIPQSTVLRNQKPFSLYFMNKRFSTMPKFCVNTRIVVVGASETSLGFLKTLLFGPSSVYLTFNNVTLVSPHGLPGEFEIDRFSKNFFVYDGSNDYYYMNNLHLISYINIIYGKMTAINKSEKHIVINRKSLIQYDYLLLLCGEQFNLPAQYLYGKDDDRCVHGRKKEVDEPIKEIPQNVFLINTEIDGANSLKALKHFTEEKNHPPVIVYGNCLEAYCCIAALQEFGLKGHKICFVEPFGREYPHITCFNDKEVDVAVMESIQNGKVNILSGYYFIDWKFSKTTQTISKVKFESKTKTVTADCAAMFYFGNKCISKTTFLAIEQGQLVFDGRLVIDHNFKTSDNNIFAAGPCTKYARRYYANNYIHRYYNSNEIGERVAKKMLSIWDPTGETTQENEDVLPLFVKPLVSCCILPGKIFYLNICKPGITVPLETAMNRDNYGVALVTGSCNPQSALNYFRIHMNSFNAVETITCYSKESINYESYIALYGLHEKLLNNLIHRFETGYISDFYEYFKEPWCYAVLLDRFSDFLNDLSKVFVQQKEASFSALPEEIRLYFMITNWKKINSIKLGEFKMQYKMDHEETVRAKLIKYLSDNVNQLPMYAIPE</sequence>
<accession>A0AAD8AHP5</accession>
<gene>
    <name evidence="3" type="ORF">L9F63_010559</name>
</gene>
<organism evidence="3 4">
    <name type="scientific">Diploptera punctata</name>
    <name type="common">Pacific beetle cockroach</name>
    <dbReference type="NCBI Taxonomy" id="6984"/>
    <lineage>
        <taxon>Eukaryota</taxon>
        <taxon>Metazoa</taxon>
        <taxon>Ecdysozoa</taxon>
        <taxon>Arthropoda</taxon>
        <taxon>Hexapoda</taxon>
        <taxon>Insecta</taxon>
        <taxon>Pterygota</taxon>
        <taxon>Neoptera</taxon>
        <taxon>Polyneoptera</taxon>
        <taxon>Dictyoptera</taxon>
        <taxon>Blattodea</taxon>
        <taxon>Blaberoidea</taxon>
        <taxon>Blaberidae</taxon>
        <taxon>Diplopterinae</taxon>
        <taxon>Diploptera</taxon>
    </lineage>
</organism>
<evidence type="ECO:0000313" key="3">
    <source>
        <dbReference type="EMBL" id="KAJ9598965.1"/>
    </source>
</evidence>
<dbReference type="Pfam" id="PF23150">
    <property type="entry name" value="CFAP61_dimer"/>
    <property type="match status" value="1"/>
</dbReference>
<name>A0AAD8AHP5_DIPPU</name>
<dbReference type="Gene3D" id="3.50.50.60">
    <property type="entry name" value="FAD/NAD(P)-binding domain"/>
    <property type="match status" value="2"/>
</dbReference>
<reference evidence="3" key="1">
    <citation type="journal article" date="2023" name="IScience">
        <title>Live-bearing cockroach genome reveals convergent evolutionary mechanisms linked to viviparity in insects and beyond.</title>
        <authorList>
            <person name="Fouks B."/>
            <person name="Harrison M.C."/>
            <person name="Mikhailova A.A."/>
            <person name="Marchal E."/>
            <person name="English S."/>
            <person name="Carruthers M."/>
            <person name="Jennings E.C."/>
            <person name="Chiamaka E.L."/>
            <person name="Frigard R.A."/>
            <person name="Pippel M."/>
            <person name="Attardo G.M."/>
            <person name="Benoit J.B."/>
            <person name="Bornberg-Bauer E."/>
            <person name="Tobe S.S."/>
        </authorList>
    </citation>
    <scope>NUCLEOTIDE SEQUENCE</scope>
    <source>
        <strain evidence="3">Stay&amp;Tobe</strain>
    </source>
</reference>
<keyword evidence="4" id="KW-1185">Reference proteome</keyword>